<evidence type="ECO:0008006" key="3">
    <source>
        <dbReference type="Google" id="ProtNLM"/>
    </source>
</evidence>
<evidence type="ECO:0000313" key="2">
    <source>
        <dbReference type="Proteomes" id="UP000240009"/>
    </source>
</evidence>
<gene>
    <name evidence="1" type="ORF">C5Y96_09465</name>
</gene>
<dbReference type="EMBL" id="PUIA01000030">
    <property type="protein sequence ID" value="PQO35319.1"/>
    <property type="molecule type" value="Genomic_DNA"/>
</dbReference>
<evidence type="ECO:0000313" key="1">
    <source>
        <dbReference type="EMBL" id="PQO35319.1"/>
    </source>
</evidence>
<organism evidence="1 2">
    <name type="scientific">Blastopirellula marina</name>
    <dbReference type="NCBI Taxonomy" id="124"/>
    <lineage>
        <taxon>Bacteria</taxon>
        <taxon>Pseudomonadati</taxon>
        <taxon>Planctomycetota</taxon>
        <taxon>Planctomycetia</taxon>
        <taxon>Pirellulales</taxon>
        <taxon>Pirellulaceae</taxon>
        <taxon>Blastopirellula</taxon>
    </lineage>
</organism>
<dbReference type="OrthoDB" id="233892at2"/>
<comment type="caution">
    <text evidence="1">The sequence shown here is derived from an EMBL/GenBank/DDBJ whole genome shotgun (WGS) entry which is preliminary data.</text>
</comment>
<accession>A0A2S8FT11</accession>
<protein>
    <recommendedName>
        <fullName evidence="3">Neutral/alkaline non-lysosomal ceramidase N-terminal domain-containing protein</fullName>
    </recommendedName>
</protein>
<dbReference type="AlphaFoldDB" id="A0A2S8FT11"/>
<dbReference type="Proteomes" id="UP000240009">
    <property type="component" value="Unassembled WGS sequence"/>
</dbReference>
<name>A0A2S8FT11_9BACT</name>
<proteinExistence type="predicted"/>
<sequence>MLLLTLGITATAITELQAETFKVATFEIDASPPIGSPLAYDPTKGIQMPLSFRGIILQGQQTYVLCTVDWLGVSSDSQKAFKEAIAEAVGTDPKNVVVHAIHQHDAPRCDATTQAVFDEFDLDYDMFDLKFIAEVQKRAAAAAKQSLKNLQTVTHIGTGQAEIEKVASNRRILGPDGKVKYVRYTATKDPVVRDQPIGTIDPMCKSISFWNGEQPVAVMTYYATHPQSYYRTGLANPDFPGMARNAREESTGTFHIHFNGAGGNIGAGKWNDGAKENRAVLTKRVEEGMKRAWDETKRKPIKADDVALASVDVLLPLSPYIQKEEAISELKNKSLDRLTHFRAARELAWLRRHEAGDAISIECLTIGDARILHMPGELFVEYQLAAQKLRPDLFVAMAAYGDYAPGYIGTEVSYGEGGYETSRTASRVSGRSEQVLMGAISKLLKDDSAK</sequence>
<reference evidence="1 2" key="1">
    <citation type="submission" date="2018-02" db="EMBL/GenBank/DDBJ databases">
        <title>Comparative genomes isolates from brazilian mangrove.</title>
        <authorList>
            <person name="Araujo J.E."/>
            <person name="Taketani R.G."/>
            <person name="Silva M.C.P."/>
            <person name="Loureco M.V."/>
            <person name="Andreote F.D."/>
        </authorList>
    </citation>
    <scope>NUCLEOTIDE SEQUENCE [LARGE SCALE GENOMIC DNA]</scope>
    <source>
        <strain evidence="1 2">HEX-2 MGV</strain>
    </source>
</reference>